<name>A0ACB5RG32_9CLOT</name>
<protein>
    <submittedName>
        <fullName evidence="1">Peptidase S41</fullName>
    </submittedName>
</protein>
<organism evidence="1 2">
    <name type="scientific">Inconstantimicrobium mannanitabidum</name>
    <dbReference type="NCBI Taxonomy" id="1604901"/>
    <lineage>
        <taxon>Bacteria</taxon>
        <taxon>Bacillati</taxon>
        <taxon>Bacillota</taxon>
        <taxon>Clostridia</taxon>
        <taxon>Eubacteriales</taxon>
        <taxon>Clostridiaceae</taxon>
        <taxon>Inconstantimicrobium</taxon>
    </lineage>
</organism>
<keyword evidence="2" id="KW-1185">Reference proteome</keyword>
<proteinExistence type="predicted"/>
<evidence type="ECO:0000313" key="2">
    <source>
        <dbReference type="Proteomes" id="UP001058074"/>
    </source>
</evidence>
<reference evidence="1" key="1">
    <citation type="journal article" date="2025" name="Int. J. Syst. Evol. Microbiol.">
        <title>Inconstantimicrobium mannanitabidum sp. nov., a novel member of the family Clostridiaceae isolated from anoxic soil under the treatment of reductive soil disinfestation.</title>
        <authorList>
            <person name="Ueki A."/>
            <person name="Tonouchi A."/>
            <person name="Honma S."/>
            <person name="Kaku N."/>
            <person name="Ueki K."/>
        </authorList>
    </citation>
    <scope>NUCLEOTIDE SEQUENCE</scope>
    <source>
        <strain evidence="1">TW13</strain>
    </source>
</reference>
<accession>A0ACB5RG32</accession>
<gene>
    <name evidence="1" type="ORF">rsdtw13_33020</name>
</gene>
<sequence length="425" mass="46857">MQNEEQSTEESNRMLRNKKQKKVIITASIVILLIVTNCTSFVAGGFLTFNGVFPWIRDKVIAQKLDGISDVSKYKKLFAIRDTIYKKYDGEIDDNKLLDGAIKGMSQALGDPYTYYMDAKEYKNYMDKVNGSFLGLGINITAKNDKIYVIKPQKGSPAEKAGIKSGDYILKVNGKSYTGAQLDDAIAVMKGDKKEEVKLTILRGDNQTLEIGVVRDEIKNESVSGEMVTSNIGYIMVSGFELYTADDFNAKLAELKKAGMKGLILDLRDNPGGYLFAAVNLVSNFIPKDKLVVSTIDKYNSKEESLSKGGEAIGMPLVLLVNGNSASASEIVSGAVRDYKIGTLVGERTFGKGIVQVTLEDKKDGSALKVTISKYYSPLGINIHKKGIAPDVEVKYPKELLDKPYDRTKDPQFKKALEIVQDKIK</sequence>
<dbReference type="Proteomes" id="UP001058074">
    <property type="component" value="Unassembled WGS sequence"/>
</dbReference>
<dbReference type="EMBL" id="BROD01000001">
    <property type="protein sequence ID" value="GKX68044.1"/>
    <property type="molecule type" value="Genomic_DNA"/>
</dbReference>
<comment type="caution">
    <text evidence="1">The sequence shown here is derived from an EMBL/GenBank/DDBJ whole genome shotgun (WGS) entry which is preliminary data.</text>
</comment>
<evidence type="ECO:0000313" key="1">
    <source>
        <dbReference type="EMBL" id="GKX68044.1"/>
    </source>
</evidence>